<accession>A0A8J7J924</accession>
<dbReference type="InterPro" id="IPR027444">
    <property type="entry name" value="H-NS_C_dom"/>
</dbReference>
<dbReference type="Proteomes" id="UP000619079">
    <property type="component" value="Unassembled WGS sequence"/>
</dbReference>
<dbReference type="GO" id="GO:0003681">
    <property type="term" value="F:bent DNA binding"/>
    <property type="evidence" value="ECO:0007669"/>
    <property type="project" value="TreeGrafter"/>
</dbReference>
<dbReference type="GO" id="GO:0003680">
    <property type="term" value="F:minor groove of adenine-thymine-rich DNA binding"/>
    <property type="evidence" value="ECO:0007669"/>
    <property type="project" value="TreeGrafter"/>
</dbReference>
<keyword evidence="4" id="KW-0238">DNA-binding</keyword>
<dbReference type="SMART" id="SM00528">
    <property type="entry name" value="HNS"/>
    <property type="match status" value="1"/>
</dbReference>
<evidence type="ECO:0000256" key="4">
    <source>
        <dbReference type="ARBA" id="ARBA00023125"/>
    </source>
</evidence>
<evidence type="ECO:0000259" key="7">
    <source>
        <dbReference type="SMART" id="SM00528"/>
    </source>
</evidence>
<dbReference type="SUPFAM" id="SSF81273">
    <property type="entry name" value="H-NS histone-like proteins"/>
    <property type="match status" value="1"/>
</dbReference>
<evidence type="ECO:0000256" key="6">
    <source>
        <dbReference type="SAM" id="MobiDB-lite"/>
    </source>
</evidence>
<proteinExistence type="inferred from homology"/>
<dbReference type="Pfam" id="PF00816">
    <property type="entry name" value="Histone_HNS"/>
    <property type="match status" value="1"/>
</dbReference>
<dbReference type="GO" id="GO:0000976">
    <property type="term" value="F:transcription cis-regulatory region binding"/>
    <property type="evidence" value="ECO:0007669"/>
    <property type="project" value="TreeGrafter"/>
</dbReference>
<keyword evidence="5" id="KW-0175">Coiled coil</keyword>
<dbReference type="EMBL" id="JAELVR010000011">
    <property type="protein sequence ID" value="MBJ6372997.1"/>
    <property type="molecule type" value="Genomic_DNA"/>
</dbReference>
<gene>
    <name evidence="8" type="ORF">JF290_15835</name>
</gene>
<dbReference type="Gene3D" id="4.10.430.10">
    <property type="entry name" value="Histone-like protein H-NS, C-terminal domain"/>
    <property type="match status" value="1"/>
</dbReference>
<keyword evidence="9" id="KW-1185">Reference proteome</keyword>
<keyword evidence="3" id="KW-0963">Cytoplasm</keyword>
<sequence length="106" mass="12074">MAIDLKTMSRSELKKLKDDVVKALNDAEKRERREALKAAKKAAAEYGFALDELSGDVRRLDKVKTKNPPKYRNPDNPEQTWTGRGRKPQWVHDALARGIDVSDLEI</sequence>
<feature type="region of interest" description="Disordered" evidence="6">
    <location>
        <begin position="64"/>
        <end position="87"/>
    </location>
</feature>
<evidence type="ECO:0000313" key="8">
    <source>
        <dbReference type="EMBL" id="MBJ6372997.1"/>
    </source>
</evidence>
<reference evidence="8" key="1">
    <citation type="submission" date="2020-12" db="EMBL/GenBank/DDBJ databases">
        <title>Sedimentitalea sp. nov., isolated from sand in Incheon.</title>
        <authorList>
            <person name="Kim W."/>
        </authorList>
    </citation>
    <scope>NUCLEOTIDE SEQUENCE</scope>
    <source>
        <strain evidence="8">CAU 1593</strain>
    </source>
</reference>
<evidence type="ECO:0000256" key="5">
    <source>
        <dbReference type="SAM" id="Coils"/>
    </source>
</evidence>
<evidence type="ECO:0000313" key="9">
    <source>
        <dbReference type="Proteomes" id="UP000619079"/>
    </source>
</evidence>
<feature type="domain" description="DNA-binding protein H-NS-like C-terminal" evidence="7">
    <location>
        <begin position="61"/>
        <end position="106"/>
    </location>
</feature>
<dbReference type="InterPro" id="IPR037150">
    <property type="entry name" value="H-NS_C_dom_sf"/>
</dbReference>
<dbReference type="GO" id="GO:0009295">
    <property type="term" value="C:nucleoid"/>
    <property type="evidence" value="ECO:0007669"/>
    <property type="project" value="UniProtKB-SubCell"/>
</dbReference>
<protein>
    <submittedName>
        <fullName evidence="8">H-NS histone family protein</fullName>
    </submittedName>
</protein>
<dbReference type="AlphaFoldDB" id="A0A8J7J924"/>
<dbReference type="RefSeq" id="WP_199025875.1">
    <property type="nucleotide sequence ID" value="NZ_JAELVR010000011.1"/>
</dbReference>
<evidence type="ECO:0000256" key="1">
    <source>
        <dbReference type="ARBA" id="ARBA00004453"/>
    </source>
</evidence>
<comment type="subcellular location">
    <subcellularLocation>
        <location evidence="1">Cytoplasm</location>
        <location evidence="1">Nucleoid</location>
    </subcellularLocation>
</comment>
<comment type="caution">
    <text evidence="8">The sequence shown here is derived from an EMBL/GenBank/DDBJ whole genome shotgun (WGS) entry which is preliminary data.</text>
</comment>
<evidence type="ECO:0000256" key="3">
    <source>
        <dbReference type="ARBA" id="ARBA00022490"/>
    </source>
</evidence>
<name>A0A8J7J924_9RHOB</name>
<dbReference type="GO" id="GO:0032993">
    <property type="term" value="C:protein-DNA complex"/>
    <property type="evidence" value="ECO:0007669"/>
    <property type="project" value="TreeGrafter"/>
</dbReference>
<comment type="similarity">
    <text evidence="2">Belongs to the histone-like protein H-NS family.</text>
</comment>
<feature type="coiled-coil region" evidence="5">
    <location>
        <begin position="10"/>
        <end position="45"/>
    </location>
</feature>
<dbReference type="PANTHER" id="PTHR38097">
    <property type="match status" value="1"/>
</dbReference>
<evidence type="ECO:0000256" key="2">
    <source>
        <dbReference type="ARBA" id="ARBA00010610"/>
    </source>
</evidence>
<dbReference type="PANTHER" id="PTHR38097:SF2">
    <property type="entry name" value="DNA-BINDING PROTEIN STPA"/>
    <property type="match status" value="1"/>
</dbReference>
<dbReference type="GO" id="GO:0001217">
    <property type="term" value="F:DNA-binding transcription repressor activity"/>
    <property type="evidence" value="ECO:0007669"/>
    <property type="project" value="TreeGrafter"/>
</dbReference>
<dbReference type="GO" id="GO:0005829">
    <property type="term" value="C:cytosol"/>
    <property type="evidence" value="ECO:0007669"/>
    <property type="project" value="TreeGrafter"/>
</dbReference>
<organism evidence="8 9">
    <name type="scientific">Sedimentitalea arenosa</name>
    <dbReference type="NCBI Taxonomy" id="2798803"/>
    <lineage>
        <taxon>Bacteria</taxon>
        <taxon>Pseudomonadati</taxon>
        <taxon>Pseudomonadota</taxon>
        <taxon>Alphaproteobacteria</taxon>
        <taxon>Rhodobacterales</taxon>
        <taxon>Paracoccaceae</taxon>
        <taxon>Sedimentitalea</taxon>
    </lineage>
</organism>